<name>A0A2M7RN91_9BACT</name>
<dbReference type="Pfam" id="PF12705">
    <property type="entry name" value="PDDEXK_1"/>
    <property type="match status" value="1"/>
</dbReference>
<feature type="domain" description="PD-(D/E)XK endonuclease-like" evidence="1">
    <location>
        <begin position="75"/>
        <end position="208"/>
    </location>
</feature>
<evidence type="ECO:0000259" key="1">
    <source>
        <dbReference type="Pfam" id="PF12705"/>
    </source>
</evidence>
<accession>A0A2M7RN91</accession>
<reference evidence="3" key="1">
    <citation type="submission" date="2017-09" db="EMBL/GenBank/DDBJ databases">
        <title>Depth-based differentiation of microbial function through sediment-hosted aquifers and enrichment of novel symbionts in the deep terrestrial subsurface.</title>
        <authorList>
            <person name="Probst A.J."/>
            <person name="Ladd B."/>
            <person name="Jarett J.K."/>
            <person name="Geller-Mcgrath D.E."/>
            <person name="Sieber C.M.K."/>
            <person name="Emerson J.B."/>
            <person name="Anantharaman K."/>
            <person name="Thomas B.C."/>
            <person name="Malmstrom R."/>
            <person name="Stieglmeier M."/>
            <person name="Klingl A."/>
            <person name="Woyke T."/>
            <person name="Ryan C.M."/>
            <person name="Banfield J.F."/>
        </authorList>
    </citation>
    <scope>NUCLEOTIDE SEQUENCE [LARGE SCALE GENOMIC DNA]</scope>
</reference>
<comment type="caution">
    <text evidence="2">The sequence shown here is derived from an EMBL/GenBank/DDBJ whole genome shotgun (WGS) entry which is preliminary data.</text>
</comment>
<dbReference type="AlphaFoldDB" id="A0A2M7RN91"/>
<dbReference type="Gene3D" id="3.90.320.10">
    <property type="match status" value="1"/>
</dbReference>
<evidence type="ECO:0000313" key="3">
    <source>
        <dbReference type="Proteomes" id="UP000229371"/>
    </source>
</evidence>
<protein>
    <recommendedName>
        <fullName evidence="1">PD-(D/E)XK endonuclease-like domain-containing protein</fullName>
    </recommendedName>
</protein>
<dbReference type="Proteomes" id="UP000229371">
    <property type="component" value="Unassembled WGS sequence"/>
</dbReference>
<dbReference type="InterPro" id="IPR011604">
    <property type="entry name" value="PDDEXK-like_dom_sf"/>
</dbReference>
<organism evidence="2 3">
    <name type="scientific">bacterium (Candidatus Gribaldobacteria) CG_4_10_14_0_8_um_filter_33_9</name>
    <dbReference type="NCBI Taxonomy" id="2014266"/>
    <lineage>
        <taxon>Bacteria</taxon>
        <taxon>Candidatus Gribaldobacteria</taxon>
    </lineage>
</organism>
<proteinExistence type="predicted"/>
<evidence type="ECO:0000313" key="2">
    <source>
        <dbReference type="EMBL" id="PIZ00894.1"/>
    </source>
</evidence>
<gene>
    <name evidence="2" type="ORF">COY61_01260</name>
</gene>
<sequence>MLKEIINKFYADQSRDREQIHFYITDAGKCPRAIFFKFKKAPKKEMDPRILRLFDHGNYLHQLIMKALFAADKLHVVASEVNMPPQEMISGRADAILSLDNELYILDIKSMNSMIFRNLTAPKEENVNQVQLYLHYFKIKTAILLYVDKDQLELKEFFIEYDPELCNRLLDGFKILQKKIELDTVPLVLNDYPNNWQCNYCQFREICNLTGRGEINWRQFKEKIKGETEKVLQQNL</sequence>
<dbReference type="InterPro" id="IPR038726">
    <property type="entry name" value="PDDEXK_AddAB-type"/>
</dbReference>
<dbReference type="EMBL" id="PFMI01000032">
    <property type="protein sequence ID" value="PIZ00894.1"/>
    <property type="molecule type" value="Genomic_DNA"/>
</dbReference>